<organism evidence="1 2">
    <name type="scientific">Streptomyces ipomoeae</name>
    <dbReference type="NCBI Taxonomy" id="103232"/>
    <lineage>
        <taxon>Bacteria</taxon>
        <taxon>Bacillati</taxon>
        <taxon>Actinomycetota</taxon>
        <taxon>Actinomycetes</taxon>
        <taxon>Kitasatosporales</taxon>
        <taxon>Streptomycetaceae</taxon>
        <taxon>Streptomyces</taxon>
    </lineage>
</organism>
<evidence type="ECO:0000313" key="1">
    <source>
        <dbReference type="EMBL" id="TQE27160.1"/>
    </source>
</evidence>
<sequence>MTDERPVRRSSKVKVAEFLAAVGEGKVFTKLQLFEGVPGVAQVDRRMRDLRELGWRIDNYKTDPRLKPDEYLLAKIGTRIDLGEQPQEPSRPRIPAARRREALERAGFLCQTCGISAGEAYPEDETQQAVLSVHLVDPTPPTDTELSNLRVECQRCNAGLRGTGRALPTLDDVLARASALSSRDDKRRLYRLMQSGRLERDEVELIFAEWLRLSRDDRVDVMLKLAGALIEED</sequence>
<accession>A0AAE8VYK2</accession>
<protein>
    <submittedName>
        <fullName evidence="1">HNH endonuclease</fullName>
    </submittedName>
</protein>
<dbReference type="AlphaFoldDB" id="A0AAE8VYK2"/>
<dbReference type="Proteomes" id="UP000318720">
    <property type="component" value="Unassembled WGS sequence"/>
</dbReference>
<dbReference type="EMBL" id="SPAZ01000230">
    <property type="protein sequence ID" value="TQE27160.1"/>
    <property type="molecule type" value="Genomic_DNA"/>
</dbReference>
<keyword evidence="1" id="KW-0540">Nuclease</keyword>
<reference evidence="1 2" key="1">
    <citation type="submission" date="2019-03" db="EMBL/GenBank/DDBJ databases">
        <title>Comparative genomic analyses of the sweetpotato soil rot pathogen, Streptomyces ipomoeae.</title>
        <authorList>
            <person name="Ruschel Soares N."/>
            <person name="Badger J.H."/>
            <person name="Huguet-Tapia J.C."/>
            <person name="Clark C.A."/>
            <person name="Pettis G.S."/>
        </authorList>
    </citation>
    <scope>NUCLEOTIDE SEQUENCE [LARGE SCALE GENOMIC DNA]</scope>
    <source>
        <strain evidence="1 2">88-35</strain>
    </source>
</reference>
<keyword evidence="1" id="KW-0378">Hydrolase</keyword>
<dbReference type="RefSeq" id="WP_141584207.1">
    <property type="nucleotide sequence ID" value="NZ_SPAZ01000230.1"/>
</dbReference>
<comment type="caution">
    <text evidence="1">The sequence shown here is derived from an EMBL/GenBank/DDBJ whole genome shotgun (WGS) entry which is preliminary data.</text>
</comment>
<evidence type="ECO:0000313" key="2">
    <source>
        <dbReference type="Proteomes" id="UP000318720"/>
    </source>
</evidence>
<gene>
    <name evidence="1" type="ORF">Sipo8835_28025</name>
</gene>
<keyword evidence="1" id="KW-0255">Endonuclease</keyword>
<name>A0AAE8VYK2_9ACTN</name>
<dbReference type="GO" id="GO:0004519">
    <property type="term" value="F:endonuclease activity"/>
    <property type="evidence" value="ECO:0007669"/>
    <property type="project" value="UniProtKB-KW"/>
</dbReference>
<proteinExistence type="predicted"/>